<feature type="region of interest" description="Disordered" evidence="1">
    <location>
        <begin position="420"/>
        <end position="444"/>
    </location>
</feature>
<sequence length="532" mass="59649">MEEVEETLELHQLDSLDCPFHQHLLRALGHLCEDLQELVQQAEGRGQEGEELELLKGGVWEVIDSYHLSMSGLHTFLAGLERQTHTLDQHLALLDRKRLELLEERDELIERGHELNCRIGYNALERKLEETFTSTEKYTTMESARCFKDEAEEDLRRCNDVIRTGCMRACQIDRDLFDEMEKITDLFENYERDREHYVKELDLFADVRRIRISSWLAEGREEGDRERGENVLDYLNLTEKQRHMEPQVIKNALRMYSFNASMTFDREDNQKHLEELTSVQSQVNSVSGLSLVVPRWAVGRTNLTEDVEWGRASEEGAESDDVTADHGTAGRGLHKCPRSLHLATEPVTESETVGRLDVALRWAEPDVGSPAHQEADSSLSDVPDPALAFSSSSSSQDEVKVMTSTCGDVPSVMALETGADVRGVVKDPETAHPERTSGSSTQNLLQHMESCTLIPAGAGKHMAGLVRRKKPSGRPVGSLTSVVDTDTQGSGHKLAAGESQERVTRSQGSEPSTRATTSGNKSREHVMSWDKD</sequence>
<keyword evidence="2" id="KW-1185">Reference proteome</keyword>
<dbReference type="RefSeq" id="XP_012941027.1">
    <property type="nucleotide sequence ID" value="XM_013085573.1"/>
</dbReference>
<dbReference type="Proteomes" id="UP000694888">
    <property type="component" value="Unplaced"/>
</dbReference>
<organism evidence="2 3">
    <name type="scientific">Aplysia californica</name>
    <name type="common">California sea hare</name>
    <dbReference type="NCBI Taxonomy" id="6500"/>
    <lineage>
        <taxon>Eukaryota</taxon>
        <taxon>Metazoa</taxon>
        <taxon>Spiralia</taxon>
        <taxon>Lophotrochozoa</taxon>
        <taxon>Mollusca</taxon>
        <taxon>Gastropoda</taxon>
        <taxon>Heterobranchia</taxon>
        <taxon>Euthyneura</taxon>
        <taxon>Tectipleura</taxon>
        <taxon>Aplysiida</taxon>
        <taxon>Aplysioidea</taxon>
        <taxon>Aplysiidae</taxon>
        <taxon>Aplysia</taxon>
    </lineage>
</organism>
<dbReference type="GeneID" id="101845345"/>
<feature type="compositionally biased region" description="Polar residues" evidence="1">
    <location>
        <begin position="505"/>
        <end position="520"/>
    </location>
</feature>
<reference evidence="3" key="1">
    <citation type="submission" date="2025-08" db="UniProtKB">
        <authorList>
            <consortium name="RefSeq"/>
        </authorList>
    </citation>
    <scope>IDENTIFICATION</scope>
</reference>
<gene>
    <name evidence="3" type="primary">LOC101845345</name>
</gene>
<protein>
    <submittedName>
        <fullName evidence="3">Uncharacterized protein LOC101845345</fullName>
    </submittedName>
</protein>
<name>A0ABM1A558_APLCA</name>
<evidence type="ECO:0000256" key="1">
    <source>
        <dbReference type="SAM" id="MobiDB-lite"/>
    </source>
</evidence>
<accession>A0ABM1A558</accession>
<evidence type="ECO:0000313" key="2">
    <source>
        <dbReference type="Proteomes" id="UP000694888"/>
    </source>
</evidence>
<evidence type="ECO:0000313" key="3">
    <source>
        <dbReference type="RefSeq" id="XP_012941027.1"/>
    </source>
</evidence>
<proteinExistence type="predicted"/>
<feature type="region of interest" description="Disordered" evidence="1">
    <location>
        <begin position="310"/>
        <end position="332"/>
    </location>
</feature>
<feature type="compositionally biased region" description="Basic and acidic residues" evidence="1">
    <location>
        <begin position="521"/>
        <end position="532"/>
    </location>
</feature>
<feature type="compositionally biased region" description="Polar residues" evidence="1">
    <location>
        <begin position="478"/>
        <end position="490"/>
    </location>
</feature>
<feature type="compositionally biased region" description="Basic and acidic residues" evidence="1">
    <location>
        <begin position="423"/>
        <end position="435"/>
    </location>
</feature>
<feature type="region of interest" description="Disordered" evidence="1">
    <location>
        <begin position="367"/>
        <end position="398"/>
    </location>
</feature>
<feature type="region of interest" description="Disordered" evidence="1">
    <location>
        <begin position="462"/>
        <end position="532"/>
    </location>
</feature>